<evidence type="ECO:0008006" key="11">
    <source>
        <dbReference type="Google" id="ProtNLM"/>
    </source>
</evidence>
<feature type="transmembrane region" description="Helical" evidence="8">
    <location>
        <begin position="232"/>
        <end position="256"/>
    </location>
</feature>
<dbReference type="EMBL" id="BMQJ01000001">
    <property type="protein sequence ID" value="GGP77362.1"/>
    <property type="molecule type" value="Genomic_DNA"/>
</dbReference>
<feature type="transmembrane region" description="Helical" evidence="8">
    <location>
        <begin position="190"/>
        <end position="211"/>
    </location>
</feature>
<evidence type="ECO:0000313" key="10">
    <source>
        <dbReference type="Proteomes" id="UP000611554"/>
    </source>
</evidence>
<dbReference type="Proteomes" id="UP000611554">
    <property type="component" value="Unassembled WGS sequence"/>
</dbReference>
<keyword evidence="4 8" id="KW-0812">Transmembrane</keyword>
<evidence type="ECO:0000256" key="6">
    <source>
        <dbReference type="ARBA" id="ARBA00023136"/>
    </source>
</evidence>
<feature type="transmembrane region" description="Helical" evidence="8">
    <location>
        <begin position="64"/>
        <end position="87"/>
    </location>
</feature>
<feature type="transmembrane region" description="Helical" evidence="8">
    <location>
        <begin position="290"/>
        <end position="315"/>
    </location>
</feature>
<evidence type="ECO:0000256" key="5">
    <source>
        <dbReference type="ARBA" id="ARBA00022989"/>
    </source>
</evidence>
<evidence type="ECO:0000256" key="7">
    <source>
        <dbReference type="ARBA" id="ARBA00043987"/>
    </source>
</evidence>
<evidence type="ECO:0000256" key="1">
    <source>
        <dbReference type="ARBA" id="ARBA00004141"/>
    </source>
</evidence>
<feature type="transmembrane region" description="Helical" evidence="8">
    <location>
        <begin position="512"/>
        <end position="531"/>
    </location>
</feature>
<accession>A0ABQ2QE07</accession>
<dbReference type="NCBIfam" id="NF038066">
    <property type="entry name" value="MptB"/>
    <property type="match status" value="1"/>
</dbReference>
<feature type="transmembrane region" description="Helical" evidence="8">
    <location>
        <begin position="484"/>
        <end position="506"/>
    </location>
</feature>
<comment type="similarity">
    <text evidence="7">Belongs to the MptA/B family.</text>
</comment>
<reference evidence="10" key="1">
    <citation type="journal article" date="2019" name="Int. J. Syst. Evol. Microbiol.">
        <title>The Global Catalogue of Microorganisms (GCM) 10K type strain sequencing project: providing services to taxonomists for standard genome sequencing and annotation.</title>
        <authorList>
            <consortium name="The Broad Institute Genomics Platform"/>
            <consortium name="The Broad Institute Genome Sequencing Center for Infectious Disease"/>
            <person name="Wu L."/>
            <person name="Ma J."/>
        </authorList>
    </citation>
    <scope>NUCLEOTIDE SEQUENCE [LARGE SCALE GENOMIC DNA]</scope>
    <source>
        <strain evidence="10">JCM 3115</strain>
    </source>
</reference>
<feature type="transmembrane region" description="Helical" evidence="8">
    <location>
        <begin position="322"/>
        <end position="340"/>
    </location>
</feature>
<keyword evidence="2" id="KW-0328">Glycosyltransferase</keyword>
<evidence type="ECO:0000256" key="3">
    <source>
        <dbReference type="ARBA" id="ARBA00022679"/>
    </source>
</evidence>
<keyword evidence="5 8" id="KW-1133">Transmembrane helix</keyword>
<sequence>MPEPVLAPAPRRAARLAGRAGLALTGSAVAAVLLLCLAGPSAAVPALGGDGPPWSFTAAPAATPVILLCAAAIAAGALGTGAGLYALRRGWRPAPGPMLAASAAAVLALVLVPPAGSTDVLNYAVYGRIAVLGHDPYVTAPAWLHAVGDPVGAFAPPAWRNAPSVYGPVATWAQQAASWLGGASMARTVFAWKAMAGLAFLLSALLLDRLAGPGRDRRVRAHLLWSLNPLMLWHMVAGGHVDGLGTLLLLGAFLTARRGGLGTGPRGDSGGRGGGPGGGAGGWGGVGGGLAAGVLLGAAAAVKAPFALAGAGLFWAARRSPAALAATAAGTLAALAAAYATRGPEALANVAGKVASRALADPWRVAAAALGEGPEAAALEGRLALGAAVLAAALLCLRLPAAPSGPQSVPQTGSQAGSQAWSRAGAYAGLQAAVRPALACCLGWLLTSPMQHPWYDALLFPLLALMPACRLDGLMLVRGVVTSLVYLPGAVGLLTLPPTPLVRWVAEVYRPWVAPLASDVVIACVVALALAGRLGARPLPPGPALPAGAGRAGQRTS</sequence>
<proteinExistence type="inferred from homology"/>
<comment type="caution">
    <text evidence="9">The sequence shown here is derived from an EMBL/GenBank/DDBJ whole genome shotgun (WGS) entry which is preliminary data.</text>
</comment>
<organism evidence="9 10">
    <name type="scientific">Streptosporangium pseudovulgare</name>
    <dbReference type="NCBI Taxonomy" id="35765"/>
    <lineage>
        <taxon>Bacteria</taxon>
        <taxon>Bacillati</taxon>
        <taxon>Actinomycetota</taxon>
        <taxon>Actinomycetes</taxon>
        <taxon>Streptosporangiales</taxon>
        <taxon>Streptosporangiaceae</taxon>
        <taxon>Streptosporangium</taxon>
    </lineage>
</organism>
<gene>
    <name evidence="9" type="ORF">GCM10010140_01610</name>
</gene>
<keyword evidence="10" id="KW-1185">Reference proteome</keyword>
<keyword evidence="6 8" id="KW-0472">Membrane</keyword>
<evidence type="ECO:0000256" key="2">
    <source>
        <dbReference type="ARBA" id="ARBA00022676"/>
    </source>
</evidence>
<dbReference type="Pfam" id="PF26314">
    <property type="entry name" value="MptA_B_family"/>
    <property type="match status" value="1"/>
</dbReference>
<evidence type="ECO:0000256" key="4">
    <source>
        <dbReference type="ARBA" id="ARBA00022692"/>
    </source>
</evidence>
<evidence type="ECO:0000313" key="9">
    <source>
        <dbReference type="EMBL" id="GGP77362.1"/>
    </source>
</evidence>
<comment type="subcellular location">
    <subcellularLocation>
        <location evidence="1">Membrane</location>
        <topology evidence="1">Multi-pass membrane protein</topology>
    </subcellularLocation>
</comment>
<protein>
    <recommendedName>
        <fullName evidence="11">DUF2029 domain-containing protein</fullName>
    </recommendedName>
</protein>
<keyword evidence="3" id="KW-0808">Transferase</keyword>
<name>A0ABQ2QE07_9ACTN</name>
<dbReference type="InterPro" id="IPR049829">
    <property type="entry name" value="MptA/B-like"/>
</dbReference>
<evidence type="ECO:0000256" key="8">
    <source>
        <dbReference type="SAM" id="Phobius"/>
    </source>
</evidence>